<feature type="compositionally biased region" description="Polar residues" evidence="1">
    <location>
        <begin position="163"/>
        <end position="185"/>
    </location>
</feature>
<dbReference type="EMBL" id="JAVRRT010000012">
    <property type="protein sequence ID" value="KAK5166911.1"/>
    <property type="molecule type" value="Genomic_DNA"/>
</dbReference>
<keyword evidence="3" id="KW-1185">Reference proteome</keyword>
<gene>
    <name evidence="2" type="ORF">LTR77_007640</name>
</gene>
<feature type="compositionally biased region" description="Pro residues" evidence="1">
    <location>
        <begin position="122"/>
        <end position="138"/>
    </location>
</feature>
<feature type="region of interest" description="Disordered" evidence="1">
    <location>
        <begin position="1"/>
        <end position="228"/>
    </location>
</feature>
<feature type="compositionally biased region" description="Low complexity" evidence="1">
    <location>
        <begin position="62"/>
        <end position="75"/>
    </location>
</feature>
<reference evidence="2 3" key="1">
    <citation type="submission" date="2023-08" db="EMBL/GenBank/DDBJ databases">
        <title>Black Yeasts Isolated from many extreme environments.</title>
        <authorList>
            <person name="Coleine C."/>
            <person name="Stajich J.E."/>
            <person name="Selbmann L."/>
        </authorList>
    </citation>
    <scope>NUCLEOTIDE SEQUENCE [LARGE SCALE GENOMIC DNA]</scope>
    <source>
        <strain evidence="2 3">CCFEE 5935</strain>
    </source>
</reference>
<organism evidence="2 3">
    <name type="scientific">Saxophila tyrrhenica</name>
    <dbReference type="NCBI Taxonomy" id="1690608"/>
    <lineage>
        <taxon>Eukaryota</taxon>
        <taxon>Fungi</taxon>
        <taxon>Dikarya</taxon>
        <taxon>Ascomycota</taxon>
        <taxon>Pezizomycotina</taxon>
        <taxon>Dothideomycetes</taxon>
        <taxon>Dothideomycetidae</taxon>
        <taxon>Mycosphaerellales</taxon>
        <taxon>Extremaceae</taxon>
        <taxon>Saxophila</taxon>
    </lineage>
</organism>
<feature type="compositionally biased region" description="Polar residues" evidence="1">
    <location>
        <begin position="105"/>
        <end position="121"/>
    </location>
</feature>
<feature type="compositionally biased region" description="Polar residues" evidence="1">
    <location>
        <begin position="76"/>
        <end position="93"/>
    </location>
</feature>
<accession>A0AAV9P3F2</accession>
<comment type="caution">
    <text evidence="2">The sequence shown here is derived from an EMBL/GenBank/DDBJ whole genome shotgun (WGS) entry which is preliminary data.</text>
</comment>
<sequence length="294" mass="32182">MAAQEYYNPGSTSQTRPPPPPSTLQPHPQQGPRPSSQGPPAPSNPPYPMSDAPPPYQAYSEQQRPQSQPPMQRIPNQNGGPQYQPYNPNQNGDTHYYPPEKVAQRPSTLQNMYRPSDYTSSHPPPQQYQAQPPPPPPLQQQTNGYAPSASGYFAPAGPGLSQIGRTQQLRPPRRSSTSGYPTAQSPYRRDSRSRSRSRSRDRDRKHRHNHNRPGADRKKSSGTSAFLGAGGGALIGDLIFPGLGTIGGAILGGVGGHEYSKKRPSSTPSRVHNRKSGGNGNGEYYEDERRGRKY</sequence>
<dbReference type="RefSeq" id="XP_064656719.1">
    <property type="nucleotide sequence ID" value="XM_064804877.1"/>
</dbReference>
<feature type="region of interest" description="Disordered" evidence="1">
    <location>
        <begin position="250"/>
        <end position="294"/>
    </location>
</feature>
<proteinExistence type="predicted"/>
<dbReference type="Proteomes" id="UP001337655">
    <property type="component" value="Unassembled WGS sequence"/>
</dbReference>
<evidence type="ECO:0000313" key="2">
    <source>
        <dbReference type="EMBL" id="KAK5166911.1"/>
    </source>
</evidence>
<name>A0AAV9P3F2_9PEZI</name>
<dbReference type="GeneID" id="89928976"/>
<evidence type="ECO:0000256" key="1">
    <source>
        <dbReference type="SAM" id="MobiDB-lite"/>
    </source>
</evidence>
<feature type="compositionally biased region" description="Basic and acidic residues" evidence="1">
    <location>
        <begin position="187"/>
        <end position="202"/>
    </location>
</feature>
<protein>
    <submittedName>
        <fullName evidence="2">Uncharacterized protein</fullName>
    </submittedName>
</protein>
<feature type="compositionally biased region" description="Pro residues" evidence="1">
    <location>
        <begin position="37"/>
        <end position="56"/>
    </location>
</feature>
<evidence type="ECO:0000313" key="3">
    <source>
        <dbReference type="Proteomes" id="UP001337655"/>
    </source>
</evidence>
<dbReference type="AlphaFoldDB" id="A0AAV9P3F2"/>
<feature type="compositionally biased region" description="Low complexity" evidence="1">
    <location>
        <begin position="24"/>
        <end position="36"/>
    </location>
</feature>